<dbReference type="GO" id="GO:0003978">
    <property type="term" value="F:UDP-glucose 4-epimerase activity"/>
    <property type="evidence" value="ECO:0007669"/>
    <property type="project" value="UniProtKB-UniRule"/>
</dbReference>
<comment type="similarity">
    <text evidence="4 10">Belongs to the NAD(P)-dependent epimerase/dehydratase family.</text>
</comment>
<dbReference type="GO" id="GO:0033499">
    <property type="term" value="P:galactose catabolic process via UDP-galactose, Leloir pathway"/>
    <property type="evidence" value="ECO:0007669"/>
    <property type="project" value="TreeGrafter"/>
</dbReference>
<dbReference type="PANTHER" id="PTHR43725">
    <property type="entry name" value="UDP-GLUCOSE 4-EPIMERASE"/>
    <property type="match status" value="1"/>
</dbReference>
<evidence type="ECO:0000256" key="9">
    <source>
        <dbReference type="ARBA" id="ARBA00023277"/>
    </source>
</evidence>
<gene>
    <name evidence="12" type="ordered locus">Thicy_0909</name>
</gene>
<dbReference type="EMBL" id="CP002776">
    <property type="protein sequence ID" value="AEG31681.1"/>
    <property type="molecule type" value="Genomic_DNA"/>
</dbReference>
<dbReference type="OrthoDB" id="9803010at2"/>
<keyword evidence="7 10" id="KW-0520">NAD</keyword>
<comment type="pathway">
    <text evidence="3 10">Carbohydrate metabolism; galactose metabolism.</text>
</comment>
<dbReference type="UniPathway" id="UPA00214"/>
<dbReference type="RefSeq" id="WP_013835459.1">
    <property type="nucleotide sequence ID" value="NC_015581.1"/>
</dbReference>
<dbReference type="InterPro" id="IPR001509">
    <property type="entry name" value="Epimerase_deHydtase"/>
</dbReference>
<dbReference type="SUPFAM" id="SSF51735">
    <property type="entry name" value="NAD(P)-binding Rossmann-fold domains"/>
    <property type="match status" value="1"/>
</dbReference>
<dbReference type="HOGENOM" id="CLU_007383_1_10_6"/>
<evidence type="ECO:0000256" key="3">
    <source>
        <dbReference type="ARBA" id="ARBA00004947"/>
    </source>
</evidence>
<dbReference type="KEGG" id="tcy:Thicy_0909"/>
<comment type="cofactor">
    <cofactor evidence="2 10">
        <name>NAD(+)</name>
        <dbReference type="ChEBI" id="CHEBI:57540"/>
    </cofactor>
</comment>
<proteinExistence type="inferred from homology"/>
<evidence type="ECO:0000256" key="2">
    <source>
        <dbReference type="ARBA" id="ARBA00001911"/>
    </source>
</evidence>
<organism evidence="12 13">
    <name type="scientific">Thiomicrospira cyclica (strain DSM 14477 / JCM 11371 / ALM1)</name>
    <name type="common">Thioalkalimicrobium cyclicum</name>
    <dbReference type="NCBI Taxonomy" id="717773"/>
    <lineage>
        <taxon>Bacteria</taxon>
        <taxon>Pseudomonadati</taxon>
        <taxon>Pseudomonadota</taxon>
        <taxon>Gammaproteobacteria</taxon>
        <taxon>Thiotrichales</taxon>
        <taxon>Piscirickettsiaceae</taxon>
        <taxon>Thiomicrospira</taxon>
    </lineage>
</organism>
<accession>F6DCU5</accession>
<dbReference type="InterPro" id="IPR036291">
    <property type="entry name" value="NAD(P)-bd_dom_sf"/>
</dbReference>
<evidence type="ECO:0000256" key="5">
    <source>
        <dbReference type="ARBA" id="ARBA00013189"/>
    </source>
</evidence>
<keyword evidence="9 10" id="KW-0119">Carbohydrate metabolism</keyword>
<dbReference type="STRING" id="717773.Thicy_0909"/>
<dbReference type="Gene3D" id="3.90.25.10">
    <property type="entry name" value="UDP-galactose 4-epimerase, domain 1"/>
    <property type="match status" value="1"/>
</dbReference>
<protein>
    <recommendedName>
        <fullName evidence="6 10">UDP-glucose 4-epimerase</fullName>
        <ecNumber evidence="5 10">5.1.3.2</ecNumber>
    </recommendedName>
</protein>
<comment type="subunit">
    <text evidence="10">Homodimer.</text>
</comment>
<evidence type="ECO:0000259" key="11">
    <source>
        <dbReference type="Pfam" id="PF01370"/>
    </source>
</evidence>
<dbReference type="EC" id="5.1.3.2" evidence="5 10"/>
<dbReference type="PANTHER" id="PTHR43725:SF53">
    <property type="entry name" value="UDP-ARABINOSE 4-EPIMERASE 1"/>
    <property type="match status" value="1"/>
</dbReference>
<evidence type="ECO:0000256" key="4">
    <source>
        <dbReference type="ARBA" id="ARBA00007637"/>
    </source>
</evidence>
<evidence type="ECO:0000256" key="7">
    <source>
        <dbReference type="ARBA" id="ARBA00023027"/>
    </source>
</evidence>
<dbReference type="InterPro" id="IPR005886">
    <property type="entry name" value="UDP_G4E"/>
</dbReference>
<dbReference type="Gene3D" id="3.40.50.720">
    <property type="entry name" value="NAD(P)-binding Rossmann-like Domain"/>
    <property type="match status" value="1"/>
</dbReference>
<reference evidence="12 13" key="1">
    <citation type="submission" date="2011-05" db="EMBL/GenBank/DDBJ databases">
        <title>Complete sequence of Thioalkalimicrobium cyclicum ALM1.</title>
        <authorList>
            <consortium name="US DOE Joint Genome Institute"/>
            <person name="Lucas S."/>
            <person name="Han J."/>
            <person name="Lapidus A."/>
            <person name="Cheng J.-F."/>
            <person name="Goodwin L."/>
            <person name="Pitluck S."/>
            <person name="Peters L."/>
            <person name="Mikhailova N."/>
            <person name="Davenport K."/>
            <person name="Han C."/>
            <person name="Tapia R."/>
            <person name="Land M."/>
            <person name="Hauser L."/>
            <person name="Kyrpides N."/>
            <person name="Ivanova N."/>
            <person name="Pagani I."/>
            <person name="Kappler U."/>
            <person name="Woyke T."/>
        </authorList>
    </citation>
    <scope>NUCLEOTIDE SEQUENCE [LARGE SCALE GENOMIC DNA]</scope>
    <source>
        <strain evidence="13">DSM 14477 / JCM 11371 / ALM1</strain>
    </source>
</reference>
<dbReference type="NCBIfam" id="TIGR01179">
    <property type="entry name" value="galE"/>
    <property type="match status" value="1"/>
</dbReference>
<feature type="domain" description="NAD-dependent epimerase/dehydratase" evidence="11">
    <location>
        <begin position="3"/>
        <end position="244"/>
    </location>
</feature>
<evidence type="ECO:0000313" key="13">
    <source>
        <dbReference type="Proteomes" id="UP000009232"/>
    </source>
</evidence>
<dbReference type="CDD" id="cd05247">
    <property type="entry name" value="UDP_G4E_1_SDR_e"/>
    <property type="match status" value="1"/>
</dbReference>
<evidence type="ECO:0000256" key="6">
    <source>
        <dbReference type="ARBA" id="ARBA00018569"/>
    </source>
</evidence>
<dbReference type="eggNOG" id="COG1087">
    <property type="taxonomic scope" value="Bacteria"/>
</dbReference>
<dbReference type="Proteomes" id="UP000009232">
    <property type="component" value="Chromosome"/>
</dbReference>
<evidence type="ECO:0000256" key="10">
    <source>
        <dbReference type="RuleBase" id="RU366046"/>
    </source>
</evidence>
<evidence type="ECO:0000256" key="1">
    <source>
        <dbReference type="ARBA" id="ARBA00000083"/>
    </source>
</evidence>
<comment type="catalytic activity">
    <reaction evidence="1 10">
        <text>UDP-alpha-D-glucose = UDP-alpha-D-galactose</text>
        <dbReference type="Rhea" id="RHEA:22168"/>
        <dbReference type="ChEBI" id="CHEBI:58885"/>
        <dbReference type="ChEBI" id="CHEBI:66914"/>
        <dbReference type="EC" id="5.1.3.2"/>
    </reaction>
</comment>
<sequence length="332" mass="36196">MNILVVGGAGYIGSHMVKMLAKAGHDVVVLDNLSTGFRSAVKYGELVVGDLADIHLLEGLFAKHSFDGVMHFAANSLVGESVDYPSKYYRNNVSNTLNLLDVMVRHDVRHFIFSSTAATFGEPDYTPIDEAHPQRPINPYGASKLMVERILKDYATAYGLNSVCLRYFNACGADPEGDLGENHDPETHLIPLILQAASGRREAITVFGRDYATADGSCVRDYIHIQDLCSAHLLALEHLITGAGQGALAFNLGNGAGYSVQQVIEVVKRVVAEDGCELVVKEGERRAGDPAILVADATQARAVLGWQPFYDDLETIIRHAWAWELRDKALLS</sequence>
<keyword evidence="8 10" id="KW-0413">Isomerase</keyword>
<evidence type="ECO:0000256" key="8">
    <source>
        <dbReference type="ARBA" id="ARBA00023235"/>
    </source>
</evidence>
<evidence type="ECO:0000313" key="12">
    <source>
        <dbReference type="EMBL" id="AEG31681.1"/>
    </source>
</evidence>
<keyword evidence="13" id="KW-1185">Reference proteome</keyword>
<name>F6DCU5_THICA</name>
<dbReference type="AlphaFoldDB" id="F6DCU5"/>
<dbReference type="Pfam" id="PF01370">
    <property type="entry name" value="Epimerase"/>
    <property type="match status" value="1"/>
</dbReference>